<dbReference type="EMBL" id="FUKI01000172">
    <property type="protein sequence ID" value="SJM96539.1"/>
    <property type="molecule type" value="Genomic_DNA"/>
</dbReference>
<protein>
    <submittedName>
        <fullName evidence="1">Uncharacterized protein</fullName>
    </submittedName>
</protein>
<keyword evidence="2" id="KW-1185">Reference proteome</keyword>
<gene>
    <name evidence="1" type="ORF">CRENPOLYSF1_910006</name>
</gene>
<sequence length="61" mass="7123">MRQFSPEWTVPSKIEQNPMIWMITVNGMIVDVRYMPLEVQEIAYKKGLIPYIPGNNKNSPE</sequence>
<dbReference type="AlphaFoldDB" id="A0A1R4HJZ5"/>
<name>A0A1R4HJZ5_9GAMM</name>
<evidence type="ECO:0000313" key="1">
    <source>
        <dbReference type="EMBL" id="SJM96539.1"/>
    </source>
</evidence>
<accession>A0A1R4HJZ5</accession>
<organism evidence="1 2">
    <name type="scientific">Crenothrix polyspora</name>
    <dbReference type="NCBI Taxonomy" id="360316"/>
    <lineage>
        <taxon>Bacteria</taxon>
        <taxon>Pseudomonadati</taxon>
        <taxon>Pseudomonadota</taxon>
        <taxon>Gammaproteobacteria</taxon>
        <taxon>Methylococcales</taxon>
        <taxon>Crenotrichaceae</taxon>
        <taxon>Crenothrix</taxon>
    </lineage>
</organism>
<dbReference type="Proteomes" id="UP000195667">
    <property type="component" value="Unassembled WGS sequence"/>
</dbReference>
<reference evidence="2" key="1">
    <citation type="submission" date="2017-02" db="EMBL/GenBank/DDBJ databases">
        <authorList>
            <person name="Daims H."/>
        </authorList>
    </citation>
    <scope>NUCLEOTIDE SEQUENCE [LARGE SCALE GENOMIC DNA]</scope>
</reference>
<evidence type="ECO:0000313" key="2">
    <source>
        <dbReference type="Proteomes" id="UP000195667"/>
    </source>
</evidence>
<proteinExistence type="predicted"/>